<dbReference type="Proteomes" id="UP000054359">
    <property type="component" value="Unassembled WGS sequence"/>
</dbReference>
<dbReference type="SMART" id="SM00454">
    <property type="entry name" value="SAM"/>
    <property type="match status" value="1"/>
</dbReference>
<sequence>MTAPLPKKVLHDSTSLANFLKLQGVPEDAANALKEEGVTGMTLPDITEEDLKEMNMKLGPRKRIMQIVKGIECQSVQPVTFYVIPREEIISTEDVEDASVTSSQDIQIEQICSDTVAVHNQCASHEHSFDIRHWVSSHPKGKHLCDNLDKGFYKTEDRQLLVRIVCSKFLKLCGTVYPSAECKERTAEAIVNAFPLLKSKKFPHGYESFYNKTTGTGFIEYRLKTIRKSLSPLQRMRFPKKKLARNSKVSKRQITIKTELLTKEDLEEKIMWMRLKNPTERNKRAISDVLSETMADRQAEIKDSAMSIADILERYPRLQDYRGDMIDAEFLRMHPTSDTFLGKFSSFYVPRILKYVETRRPDLLVPTVANFSDDLKALVLLPELLPSPNYGKGKEKK</sequence>
<organism evidence="2 3">
    <name type="scientific">Stegodyphus mimosarum</name>
    <name type="common">African social velvet spider</name>
    <dbReference type="NCBI Taxonomy" id="407821"/>
    <lineage>
        <taxon>Eukaryota</taxon>
        <taxon>Metazoa</taxon>
        <taxon>Ecdysozoa</taxon>
        <taxon>Arthropoda</taxon>
        <taxon>Chelicerata</taxon>
        <taxon>Arachnida</taxon>
        <taxon>Araneae</taxon>
        <taxon>Araneomorphae</taxon>
        <taxon>Entelegynae</taxon>
        <taxon>Eresoidea</taxon>
        <taxon>Eresidae</taxon>
        <taxon>Stegodyphus</taxon>
    </lineage>
</organism>
<gene>
    <name evidence="2" type="ORF">X975_01333</name>
</gene>
<reference evidence="2 3" key="1">
    <citation type="submission" date="2013-11" db="EMBL/GenBank/DDBJ databases">
        <title>Genome sequencing of Stegodyphus mimosarum.</title>
        <authorList>
            <person name="Bechsgaard J."/>
        </authorList>
    </citation>
    <scope>NUCLEOTIDE SEQUENCE [LARGE SCALE GENOMIC DNA]</scope>
</reference>
<dbReference type="OMA" id="NQCASHE"/>
<dbReference type="EMBL" id="KK117529">
    <property type="protein sequence ID" value="KFM70716.1"/>
    <property type="molecule type" value="Genomic_DNA"/>
</dbReference>
<dbReference type="Pfam" id="PF00536">
    <property type="entry name" value="SAM_1"/>
    <property type="match status" value="1"/>
</dbReference>
<evidence type="ECO:0000259" key="1">
    <source>
        <dbReference type="SMART" id="SM00454"/>
    </source>
</evidence>
<accession>A0A087U027</accession>
<proteinExistence type="predicted"/>
<dbReference type="SUPFAM" id="SSF47769">
    <property type="entry name" value="SAM/Pointed domain"/>
    <property type="match status" value="1"/>
</dbReference>
<protein>
    <recommendedName>
        <fullName evidence="1">SAM domain-containing protein</fullName>
    </recommendedName>
</protein>
<feature type="non-terminal residue" evidence="2">
    <location>
        <position position="397"/>
    </location>
</feature>
<dbReference type="InterPro" id="IPR001660">
    <property type="entry name" value="SAM"/>
</dbReference>
<dbReference type="Gene3D" id="1.10.150.50">
    <property type="entry name" value="Transcription Factor, Ets-1"/>
    <property type="match status" value="1"/>
</dbReference>
<dbReference type="OrthoDB" id="8193468at2759"/>
<dbReference type="AlphaFoldDB" id="A0A087U027"/>
<dbReference type="STRING" id="407821.A0A087U027"/>
<name>A0A087U027_STEMI</name>
<keyword evidence="3" id="KW-1185">Reference proteome</keyword>
<dbReference type="InterPro" id="IPR013761">
    <property type="entry name" value="SAM/pointed_sf"/>
</dbReference>
<dbReference type="PANTHER" id="PTHR31025:SF9">
    <property type="entry name" value="SI:DKEY-286J15.1"/>
    <property type="match status" value="1"/>
</dbReference>
<evidence type="ECO:0000313" key="3">
    <source>
        <dbReference type="Proteomes" id="UP000054359"/>
    </source>
</evidence>
<feature type="domain" description="SAM" evidence="1">
    <location>
        <begin position="8"/>
        <end position="74"/>
    </location>
</feature>
<evidence type="ECO:0000313" key="2">
    <source>
        <dbReference type="EMBL" id="KFM70716.1"/>
    </source>
</evidence>
<dbReference type="PANTHER" id="PTHR31025">
    <property type="entry name" value="SI:CH211-196P9.1-RELATED"/>
    <property type="match status" value="1"/>
</dbReference>
<dbReference type="CDD" id="cd09487">
    <property type="entry name" value="SAM_superfamily"/>
    <property type="match status" value="1"/>
</dbReference>